<evidence type="ECO:0000313" key="11">
    <source>
        <dbReference type="Proteomes" id="UP000186955"/>
    </source>
</evidence>
<dbReference type="GO" id="GO:0005524">
    <property type="term" value="F:ATP binding"/>
    <property type="evidence" value="ECO:0007669"/>
    <property type="project" value="UniProtKB-KW"/>
</dbReference>
<evidence type="ECO:0000256" key="3">
    <source>
        <dbReference type="ARBA" id="ARBA00022598"/>
    </source>
</evidence>
<evidence type="ECO:0000256" key="4">
    <source>
        <dbReference type="ARBA" id="ARBA00022741"/>
    </source>
</evidence>
<evidence type="ECO:0000256" key="6">
    <source>
        <dbReference type="ARBA" id="ARBA00022917"/>
    </source>
</evidence>
<dbReference type="GO" id="GO:0004830">
    <property type="term" value="F:tryptophan-tRNA ligase activity"/>
    <property type="evidence" value="ECO:0007669"/>
    <property type="project" value="UniProtKB-EC"/>
</dbReference>
<dbReference type="Pfam" id="PF00579">
    <property type="entry name" value="tRNA-synt_1b"/>
    <property type="match status" value="1"/>
</dbReference>
<reference evidence="10 11" key="1">
    <citation type="submission" date="2016-10" db="EMBL/GenBank/DDBJ databases">
        <title>Genome sequence of the ascomycete fungus Penicillium subrubescens.</title>
        <authorList>
            <person name="De Vries R.P."/>
            <person name="Peng M."/>
            <person name="Dilokpimol A."/>
            <person name="Hilden K."/>
            <person name="Makela M.R."/>
            <person name="Grigoriev I."/>
            <person name="Riley R."/>
            <person name="Granchi Z."/>
        </authorList>
    </citation>
    <scope>NUCLEOTIDE SEQUENCE [LARGE SCALE GENOMIC DNA]</scope>
    <source>
        <strain evidence="10 11">CBS 132785</strain>
    </source>
</reference>
<dbReference type="PRINTS" id="PR01039">
    <property type="entry name" value="TRNASYNTHTRP"/>
</dbReference>
<keyword evidence="11" id="KW-1185">Reference proteome</keyword>
<evidence type="ECO:0000256" key="8">
    <source>
        <dbReference type="ARBA" id="ARBA00030268"/>
    </source>
</evidence>
<dbReference type="EMBL" id="MNBE01000672">
    <property type="protein sequence ID" value="OKO98561.1"/>
    <property type="molecule type" value="Genomic_DNA"/>
</dbReference>
<dbReference type="STRING" id="1316194.A0A1Q5TEC0"/>
<keyword evidence="4 9" id="KW-0547">Nucleotide-binding</keyword>
<dbReference type="PANTHER" id="PTHR43766:SF1">
    <property type="entry name" value="TRYPTOPHAN--TRNA LIGASE, MITOCHONDRIAL"/>
    <property type="match status" value="1"/>
</dbReference>
<gene>
    <name evidence="10" type="ORF">PENSUB_9237</name>
</gene>
<comment type="similarity">
    <text evidence="1 9">Belongs to the class-I aminoacyl-tRNA synthetase family.</text>
</comment>
<keyword evidence="7 9" id="KW-0030">Aminoacyl-tRNA synthetase</keyword>
<dbReference type="InterPro" id="IPR050203">
    <property type="entry name" value="Trp-tRNA_synthetase"/>
</dbReference>
<evidence type="ECO:0000256" key="2">
    <source>
        <dbReference type="ARBA" id="ARBA00013161"/>
    </source>
</evidence>
<dbReference type="SUPFAM" id="SSF52374">
    <property type="entry name" value="Nucleotidylyl transferase"/>
    <property type="match status" value="1"/>
</dbReference>
<dbReference type="Proteomes" id="UP000186955">
    <property type="component" value="Unassembled WGS sequence"/>
</dbReference>
<dbReference type="GO" id="GO:0070183">
    <property type="term" value="P:mitochondrial tryptophanyl-tRNA aminoacylation"/>
    <property type="evidence" value="ECO:0007669"/>
    <property type="project" value="TreeGrafter"/>
</dbReference>
<sequence>MSATIFHQGSASLRSVGGQLSRIRPTTSIRPSLSKWHRSNSTSSNVPPTQEPVIFSGIQPTGVPHLGNYLGALREWVKLQDEAKPGTKLLFSIVDLHALTVPQDAAQLRKWRREAFATLLAVGLDPSRSTVFYQSEVCGGWSALSWKMLGID</sequence>
<dbReference type="PROSITE" id="PS00178">
    <property type="entry name" value="AA_TRNA_LIGASE_I"/>
    <property type="match status" value="1"/>
</dbReference>
<evidence type="ECO:0000256" key="7">
    <source>
        <dbReference type="ARBA" id="ARBA00023146"/>
    </source>
</evidence>
<dbReference type="AlphaFoldDB" id="A0A1Q5TEC0"/>
<protein>
    <recommendedName>
        <fullName evidence="2">tryptophan--tRNA ligase</fullName>
        <ecNumber evidence="2">6.1.1.2</ecNumber>
    </recommendedName>
    <alternativeName>
        <fullName evidence="8">Tryptophanyl-tRNA synthetase</fullName>
    </alternativeName>
</protein>
<evidence type="ECO:0000256" key="1">
    <source>
        <dbReference type="ARBA" id="ARBA00005594"/>
    </source>
</evidence>
<dbReference type="InterPro" id="IPR001412">
    <property type="entry name" value="aa-tRNA-synth_I_CS"/>
</dbReference>
<evidence type="ECO:0000313" key="10">
    <source>
        <dbReference type="EMBL" id="OKO98561.1"/>
    </source>
</evidence>
<keyword evidence="5 9" id="KW-0067">ATP-binding</keyword>
<evidence type="ECO:0000256" key="9">
    <source>
        <dbReference type="RuleBase" id="RU363036"/>
    </source>
</evidence>
<proteinExistence type="inferred from homology"/>
<evidence type="ECO:0000256" key="5">
    <source>
        <dbReference type="ARBA" id="ARBA00022840"/>
    </source>
</evidence>
<keyword evidence="6 9" id="KW-0648">Protein biosynthesis</keyword>
<dbReference type="InterPro" id="IPR002306">
    <property type="entry name" value="Trp-tRNA-ligase"/>
</dbReference>
<organism evidence="10 11">
    <name type="scientific">Penicillium subrubescens</name>
    <dbReference type="NCBI Taxonomy" id="1316194"/>
    <lineage>
        <taxon>Eukaryota</taxon>
        <taxon>Fungi</taxon>
        <taxon>Dikarya</taxon>
        <taxon>Ascomycota</taxon>
        <taxon>Pezizomycotina</taxon>
        <taxon>Eurotiomycetes</taxon>
        <taxon>Eurotiomycetidae</taxon>
        <taxon>Eurotiales</taxon>
        <taxon>Aspergillaceae</taxon>
        <taxon>Penicillium</taxon>
    </lineage>
</organism>
<comment type="caution">
    <text evidence="10">The sequence shown here is derived from an EMBL/GenBank/DDBJ whole genome shotgun (WGS) entry which is preliminary data.</text>
</comment>
<dbReference type="EC" id="6.1.1.2" evidence="2"/>
<dbReference type="Gene3D" id="3.40.50.620">
    <property type="entry name" value="HUPs"/>
    <property type="match status" value="1"/>
</dbReference>
<accession>A0A1Q5TEC0</accession>
<dbReference type="InterPro" id="IPR002305">
    <property type="entry name" value="aa-tRNA-synth_Ic"/>
</dbReference>
<dbReference type="GO" id="GO:0005759">
    <property type="term" value="C:mitochondrial matrix"/>
    <property type="evidence" value="ECO:0007669"/>
    <property type="project" value="TreeGrafter"/>
</dbReference>
<name>A0A1Q5TEC0_9EURO</name>
<dbReference type="PANTHER" id="PTHR43766">
    <property type="entry name" value="TRYPTOPHAN--TRNA LIGASE, MITOCHONDRIAL"/>
    <property type="match status" value="1"/>
</dbReference>
<dbReference type="InterPro" id="IPR014729">
    <property type="entry name" value="Rossmann-like_a/b/a_fold"/>
</dbReference>
<keyword evidence="3 9" id="KW-0436">Ligase</keyword>